<keyword evidence="2" id="KW-0677">Repeat</keyword>
<dbReference type="EMBL" id="CAJNON010000330">
    <property type="protein sequence ID" value="CAF1200702.1"/>
    <property type="molecule type" value="Genomic_DNA"/>
</dbReference>
<dbReference type="OrthoDB" id="6262491at2759"/>
<evidence type="ECO:0000256" key="3">
    <source>
        <dbReference type="PROSITE-ProRule" id="PRU00221"/>
    </source>
</evidence>
<reference evidence="4" key="1">
    <citation type="submission" date="2021-02" db="EMBL/GenBank/DDBJ databases">
        <authorList>
            <person name="Nowell W R."/>
        </authorList>
    </citation>
    <scope>NUCLEOTIDE SEQUENCE</scope>
</reference>
<evidence type="ECO:0000313" key="4">
    <source>
        <dbReference type="EMBL" id="CAF1200702.1"/>
    </source>
</evidence>
<accession>A0A814WD94</accession>
<evidence type="ECO:0000256" key="2">
    <source>
        <dbReference type="ARBA" id="ARBA00022737"/>
    </source>
</evidence>
<gene>
    <name evidence="4" type="ORF">VCS650_LOCUS25608</name>
</gene>
<sequence>MNSNDKIELQQTIPTQSNVKVSSNKIEILRKNIDPSTEVTESHLLLEDNSFPSSSIIPKDNSFIRINTNLTSMDQSTRRTVTFDDNLISNQPIHTSNLNFRLSNDQREKEIATNPHLQNTVTNSDQTNTTTQDLNDLLSGEEYIPGGFSNLDQELEEELMNDFDDDFDDQITRRSRYISSIRSSNPTINVTRSPIELWQRARILIAIHLYKLQNKIPNLHNDISTTVDSSLKKTTNSADKSNYLGKLFEEKENTEERKIIFGLSVLKQFLLDSTQQYQYIDFYDIEQGYIIMCNITVQSPNIAIDQKNNSKLLVYSMNKKLLNDSCTVEFDCPFQFNFMICIPIFRLILGFMNIKKQQSLMILIGDASRKSIFLSKQEISDTIYSILYIHEVSMLFIGCMGRVFLYNTQPLQFISQPLFISELTQLPFHSTEPIIHICQIGIYRSIGILSNRYFILWQYVPTEKLLLKFCNPYRYDFIRCHYIPKYDYIVFAFIDGFVLIYQLNQMKQIRRYQYHWKMITDLKNNQNILLSSSLDHRINIWNLETLQHIYQYNTNEEIFQIDIIHENLFYYRTLQNIVIFKLNLHTLLFSMTKSKVLALKLFTHIQKIARVTVILEDYSCILVSPVSGCCLTYVPNTAKKPIKQILHDISRSSIYSLQFNGEIILYHTYNNPCVAQYKIQTKSEQYAITCMTLINPMRTHLFSLNATQISTEKSLGKQAIFFGHANGYISLFQGDSLIMEPILAHKNSIVCLETSRASMDTSNISFTNSEVLLSCSTDRIIHIWDLTINKSDESIQLIHIITIEQEKNISFETIKFLSMIDNFLVANYSDQNFLHIWQLLNISLQTNTYNQWGIVEHPTKGSYHHGQIQAISATSKLKLFASSDAEGSIKIWDNTNSLLREIYLDKTLGAIEFLSLNGELIIAYQNNIHLILPENYLINDKKFKTKQEVIMHSIAEDIRLEINQPLIIPYQSLPIFNYNIKTHHIKKRLGRFERQLSGRFAVIESDSSQSDNEDLQSSNTDRLSIISDDPNWSELAEDVKDILQMKKYEVRHQHK</sequence>
<dbReference type="SMART" id="SM00320">
    <property type="entry name" value="WD40"/>
    <property type="match status" value="3"/>
</dbReference>
<feature type="repeat" description="WD" evidence="3">
    <location>
        <begin position="512"/>
        <end position="551"/>
    </location>
</feature>
<dbReference type="SUPFAM" id="SSF50998">
    <property type="entry name" value="Quinoprotein alcohol dehydrogenase-like"/>
    <property type="match status" value="1"/>
</dbReference>
<dbReference type="PANTHER" id="PTHR45532">
    <property type="entry name" value="WD REPEAT-CONTAINING PROTEIN 97"/>
    <property type="match status" value="1"/>
</dbReference>
<dbReference type="InterPro" id="IPR015943">
    <property type="entry name" value="WD40/YVTN_repeat-like_dom_sf"/>
</dbReference>
<feature type="repeat" description="WD" evidence="3">
    <location>
        <begin position="861"/>
        <end position="893"/>
    </location>
</feature>
<dbReference type="PROSITE" id="PS50082">
    <property type="entry name" value="WD_REPEATS_2"/>
    <property type="match status" value="2"/>
</dbReference>
<keyword evidence="1 3" id="KW-0853">WD repeat</keyword>
<dbReference type="Gene3D" id="2.130.10.10">
    <property type="entry name" value="YVTN repeat-like/Quinoprotein amine dehydrogenase"/>
    <property type="match status" value="2"/>
</dbReference>
<evidence type="ECO:0000313" key="5">
    <source>
        <dbReference type="Proteomes" id="UP000663891"/>
    </source>
</evidence>
<organism evidence="4 5">
    <name type="scientific">Adineta steineri</name>
    <dbReference type="NCBI Taxonomy" id="433720"/>
    <lineage>
        <taxon>Eukaryota</taxon>
        <taxon>Metazoa</taxon>
        <taxon>Spiralia</taxon>
        <taxon>Gnathifera</taxon>
        <taxon>Rotifera</taxon>
        <taxon>Eurotatoria</taxon>
        <taxon>Bdelloidea</taxon>
        <taxon>Adinetida</taxon>
        <taxon>Adinetidae</taxon>
        <taxon>Adineta</taxon>
    </lineage>
</organism>
<proteinExistence type="predicted"/>
<dbReference type="Proteomes" id="UP000663891">
    <property type="component" value="Unassembled WGS sequence"/>
</dbReference>
<protein>
    <submittedName>
        <fullName evidence="4">Uncharacterized protein</fullName>
    </submittedName>
</protein>
<dbReference type="InterPro" id="IPR019775">
    <property type="entry name" value="WD40_repeat_CS"/>
</dbReference>
<dbReference type="PROSITE" id="PS00678">
    <property type="entry name" value="WD_REPEATS_1"/>
    <property type="match status" value="1"/>
</dbReference>
<comment type="caution">
    <text evidence="4">The sequence shown here is derived from an EMBL/GenBank/DDBJ whole genome shotgun (WGS) entry which is preliminary data.</text>
</comment>
<dbReference type="InterPro" id="IPR001680">
    <property type="entry name" value="WD40_rpt"/>
</dbReference>
<dbReference type="InterPro" id="IPR011047">
    <property type="entry name" value="Quinoprotein_ADH-like_sf"/>
</dbReference>
<evidence type="ECO:0000256" key="1">
    <source>
        <dbReference type="ARBA" id="ARBA00022574"/>
    </source>
</evidence>
<dbReference type="AlphaFoldDB" id="A0A814WD94"/>
<name>A0A814WD94_9BILA</name>
<dbReference type="PANTHER" id="PTHR45532:SF1">
    <property type="entry name" value="WD REPEAT-CONTAINING PROTEIN 97"/>
    <property type="match status" value="1"/>
</dbReference>